<organism evidence="3 4">
    <name type="scientific">Kibdelosporangium aridum</name>
    <dbReference type="NCBI Taxonomy" id="2030"/>
    <lineage>
        <taxon>Bacteria</taxon>
        <taxon>Bacillati</taxon>
        <taxon>Actinomycetota</taxon>
        <taxon>Actinomycetes</taxon>
        <taxon>Pseudonocardiales</taxon>
        <taxon>Pseudonocardiaceae</taxon>
        <taxon>Kibdelosporangium</taxon>
    </lineage>
</organism>
<evidence type="ECO:0000313" key="4">
    <source>
        <dbReference type="Proteomes" id="UP000192674"/>
    </source>
</evidence>
<accession>A0A1W2FRF9</accession>
<dbReference type="InterPro" id="IPR009057">
    <property type="entry name" value="Homeodomain-like_sf"/>
</dbReference>
<protein>
    <submittedName>
        <fullName evidence="3">Purine catabolism regulatory protein</fullName>
    </submittedName>
</protein>
<name>A0A1W2FRF9_KIBAR</name>
<reference evidence="3 4" key="1">
    <citation type="submission" date="2017-04" db="EMBL/GenBank/DDBJ databases">
        <authorList>
            <person name="Afonso C.L."/>
            <person name="Miller P.J."/>
            <person name="Scott M.A."/>
            <person name="Spackman E."/>
            <person name="Goraichik I."/>
            <person name="Dimitrov K.M."/>
            <person name="Suarez D.L."/>
            <person name="Swayne D.E."/>
        </authorList>
    </citation>
    <scope>NUCLEOTIDE SEQUENCE [LARGE SCALE GENOMIC DNA]</scope>
    <source>
        <strain evidence="3 4">DSM 43828</strain>
    </source>
</reference>
<dbReference type="Pfam" id="PF07905">
    <property type="entry name" value="PucR"/>
    <property type="match status" value="1"/>
</dbReference>
<gene>
    <name evidence="3" type="ORF">SAMN05661093_08409</name>
</gene>
<proteinExistence type="predicted"/>
<dbReference type="InterPro" id="IPR051448">
    <property type="entry name" value="CdaR-like_regulators"/>
</dbReference>
<feature type="domain" description="PucR C-terminal helix-turn-helix" evidence="2">
    <location>
        <begin position="414"/>
        <end position="471"/>
    </location>
</feature>
<dbReference type="SUPFAM" id="SSF46689">
    <property type="entry name" value="Homeodomain-like"/>
    <property type="match status" value="1"/>
</dbReference>
<dbReference type="Proteomes" id="UP000192674">
    <property type="component" value="Unassembled WGS sequence"/>
</dbReference>
<dbReference type="Gene3D" id="1.10.10.2840">
    <property type="entry name" value="PucR C-terminal helix-turn-helix domain"/>
    <property type="match status" value="1"/>
</dbReference>
<evidence type="ECO:0000313" key="3">
    <source>
        <dbReference type="EMBL" id="SMD24302.1"/>
    </source>
</evidence>
<dbReference type="AlphaFoldDB" id="A0A1W2FRF9"/>
<dbReference type="PANTHER" id="PTHR33744">
    <property type="entry name" value="CARBOHYDRATE DIACID REGULATOR"/>
    <property type="match status" value="1"/>
</dbReference>
<evidence type="ECO:0000259" key="1">
    <source>
        <dbReference type="Pfam" id="PF07905"/>
    </source>
</evidence>
<feature type="domain" description="Purine catabolism PurC-like" evidence="1">
    <location>
        <begin position="10"/>
        <end position="118"/>
    </location>
</feature>
<dbReference type="InterPro" id="IPR012914">
    <property type="entry name" value="PucR_dom"/>
</dbReference>
<keyword evidence="4" id="KW-1185">Reference proteome</keyword>
<sequence>MTLTLAALVREREFGLRVLAGEDVVNRPIGWVHVSELADPGPFLRAETLLLTTGLQMGPPSDFVSRLKQAGVVGIGFGVGLSHASVPAGLVKACQKAEMPLVEVPLETRFSDITKFVADDMARTAVREARSTAEIERALIRCLAAPDVPGEIVRRLARWLNGWAMVVDQDFRLVAAAPAKARRELKRVRAELDRVTPAGRFSISWSADKVQASVHPIEHMGGYLAVGTPKLSADGHSVIGTALSLLAFQAEQTTAVRRVEQTLRSAAARFLVRGCSQDAVEIGVALPKPPVRVALVAGDVAAQLEQAMPEALCIPRDGYLVCVFERYGVRQLAEVLEGQGRAVVSDPVPLDRTSEGFAQVASMSGALTEDGPVIITNADLLDSGLLSHVDTPGIRAYADALLAPLRGHDSSLDLMGTLRTFLACDGNWTEASARLAIHRQTLRYRLHKIEELLGRSLDAVGTRAELWVALHLDN</sequence>
<dbReference type="Pfam" id="PF13556">
    <property type="entry name" value="HTH_30"/>
    <property type="match status" value="1"/>
</dbReference>
<dbReference type="RefSeq" id="WP_160097058.1">
    <property type="nucleotide sequence ID" value="NZ_FWXV01000010.1"/>
</dbReference>
<dbReference type="EMBL" id="FWXV01000010">
    <property type="protein sequence ID" value="SMD24302.1"/>
    <property type="molecule type" value="Genomic_DNA"/>
</dbReference>
<dbReference type="OrthoDB" id="8450798at2"/>
<dbReference type="InterPro" id="IPR042070">
    <property type="entry name" value="PucR_C-HTH_sf"/>
</dbReference>
<dbReference type="PANTHER" id="PTHR33744:SF1">
    <property type="entry name" value="DNA-BINDING TRANSCRIPTIONAL ACTIVATOR ADER"/>
    <property type="match status" value="1"/>
</dbReference>
<evidence type="ECO:0000259" key="2">
    <source>
        <dbReference type="Pfam" id="PF13556"/>
    </source>
</evidence>
<dbReference type="InterPro" id="IPR025736">
    <property type="entry name" value="PucR_C-HTH_dom"/>
</dbReference>